<comment type="similarity">
    <text evidence="2 6">Belongs to the class-I pyridoxal-phosphate-dependent aminotransferase family.</text>
</comment>
<dbReference type="CDD" id="cd00609">
    <property type="entry name" value="AAT_like"/>
    <property type="match status" value="1"/>
</dbReference>
<accession>A0A2P7N1L0</accession>
<dbReference type="OrthoDB" id="9802328at2"/>
<keyword evidence="4 6" id="KW-0808">Transferase</keyword>
<evidence type="ECO:0000256" key="1">
    <source>
        <dbReference type="ARBA" id="ARBA00001933"/>
    </source>
</evidence>
<dbReference type="Pfam" id="PF00155">
    <property type="entry name" value="Aminotran_1_2"/>
    <property type="match status" value="1"/>
</dbReference>
<dbReference type="InterPro" id="IPR004839">
    <property type="entry name" value="Aminotransferase_I/II_large"/>
</dbReference>
<dbReference type="RefSeq" id="WP_106501548.1">
    <property type="nucleotide sequence ID" value="NZ_PXXO01000001.1"/>
</dbReference>
<dbReference type="InterPro" id="IPR004838">
    <property type="entry name" value="NHTrfase_class1_PyrdxlP-BS"/>
</dbReference>
<dbReference type="GO" id="GO:0030170">
    <property type="term" value="F:pyridoxal phosphate binding"/>
    <property type="evidence" value="ECO:0007669"/>
    <property type="project" value="InterPro"/>
</dbReference>
<name>A0A2P7N1L0_9CYAN</name>
<evidence type="ECO:0000259" key="7">
    <source>
        <dbReference type="Pfam" id="PF00155"/>
    </source>
</evidence>
<evidence type="ECO:0000313" key="9">
    <source>
        <dbReference type="Proteomes" id="UP000243002"/>
    </source>
</evidence>
<feature type="domain" description="Aminotransferase class I/classII large" evidence="7">
    <location>
        <begin position="39"/>
        <end position="389"/>
    </location>
</feature>
<dbReference type="PROSITE" id="PS00105">
    <property type="entry name" value="AA_TRANSFER_CLASS_1"/>
    <property type="match status" value="1"/>
</dbReference>
<dbReference type="Gene3D" id="3.40.640.10">
    <property type="entry name" value="Type I PLP-dependent aspartate aminotransferase-like (Major domain)"/>
    <property type="match status" value="1"/>
</dbReference>
<comment type="cofactor">
    <cofactor evidence="1 6">
        <name>pyridoxal 5'-phosphate</name>
        <dbReference type="ChEBI" id="CHEBI:597326"/>
    </cofactor>
</comment>
<dbReference type="EC" id="2.6.1.-" evidence="6"/>
<keyword evidence="5" id="KW-0663">Pyridoxal phosphate</keyword>
<evidence type="ECO:0000256" key="2">
    <source>
        <dbReference type="ARBA" id="ARBA00007441"/>
    </source>
</evidence>
<dbReference type="FunFam" id="3.40.640.10:FF:000033">
    <property type="entry name" value="Aspartate aminotransferase"/>
    <property type="match status" value="1"/>
</dbReference>
<reference evidence="8 9" key="1">
    <citation type="journal article" date="2018" name="Environ. Microbiol.">
        <title>Ecological and genomic features of two widespread freshwater picocyanobacteria.</title>
        <authorList>
            <person name="Cabello-Yeves P.J."/>
            <person name="Picazo A."/>
            <person name="Camacho A."/>
            <person name="Callieri C."/>
            <person name="Rosselli R."/>
            <person name="Roda-Garcia J.J."/>
            <person name="Coutinho F.H."/>
            <person name="Rodriguez-Valera F."/>
        </authorList>
    </citation>
    <scope>NUCLEOTIDE SEQUENCE [LARGE SCALE GENOMIC DNA]</scope>
    <source>
        <strain evidence="8 9">Tous</strain>
    </source>
</reference>
<dbReference type="InterPro" id="IPR015422">
    <property type="entry name" value="PyrdxlP-dep_Trfase_small"/>
</dbReference>
<dbReference type="InterPro" id="IPR015424">
    <property type="entry name" value="PyrdxlP-dep_Trfase"/>
</dbReference>
<evidence type="ECO:0000313" key="8">
    <source>
        <dbReference type="EMBL" id="PSJ07362.1"/>
    </source>
</evidence>
<sequence length="396" mass="41405">MNAAPTTTPALSARARALQPSLTLAIAARAKALKADGQDICSLSAGEPDFDTPAFIRQAATAALEAGHTRYGPAAGEPALRDAIAAKLSTENGIPTTARQVLVTNGGKQALYNLFQVLLEPGDELLLPAPYWLSYPEIAKLAGATVTMLPSSAAQGFRLDPAQLEAAITPASKLLVLNSPGNPTGMVLSRPELEAIAAVLRRHPQVAVVCDEIYEFLLAPGHAHHSFGAVAPDLADRVFTVNGFAKGWAMTGWRIGWLAGPQPVVAAASALQSQSTSNVCSFAQFGALAAIEAPRDCVHAMAAQFNERRSLLSAGLMAIEGSKLLPPEGAFYAFPDVSGFGLDSMTLCNRLLDEVGLAVVPGVAFGDDRCIRLSCAASPATIEDGLERLQRFLAAL</sequence>
<dbReference type="Gene3D" id="3.90.1150.10">
    <property type="entry name" value="Aspartate Aminotransferase, domain 1"/>
    <property type="match status" value="1"/>
</dbReference>
<evidence type="ECO:0000256" key="3">
    <source>
        <dbReference type="ARBA" id="ARBA00022576"/>
    </source>
</evidence>
<comment type="caution">
    <text evidence="8">The sequence shown here is derived from an EMBL/GenBank/DDBJ whole genome shotgun (WGS) entry which is preliminary data.</text>
</comment>
<dbReference type="EMBL" id="PXXO01000001">
    <property type="protein sequence ID" value="PSJ07362.1"/>
    <property type="molecule type" value="Genomic_DNA"/>
</dbReference>
<keyword evidence="3 6" id="KW-0032">Aminotransferase</keyword>
<evidence type="ECO:0000256" key="6">
    <source>
        <dbReference type="RuleBase" id="RU000481"/>
    </source>
</evidence>
<dbReference type="PANTHER" id="PTHR46383">
    <property type="entry name" value="ASPARTATE AMINOTRANSFERASE"/>
    <property type="match status" value="1"/>
</dbReference>
<dbReference type="InterPro" id="IPR050596">
    <property type="entry name" value="AspAT/PAT-like"/>
</dbReference>
<keyword evidence="9" id="KW-1185">Reference proteome</keyword>
<dbReference type="AlphaFoldDB" id="A0A2P7N1L0"/>
<proteinExistence type="inferred from homology"/>
<gene>
    <name evidence="8" type="ORF">C7K55_01080</name>
</gene>
<evidence type="ECO:0000256" key="5">
    <source>
        <dbReference type="ARBA" id="ARBA00022898"/>
    </source>
</evidence>
<dbReference type="GO" id="GO:0008483">
    <property type="term" value="F:transaminase activity"/>
    <property type="evidence" value="ECO:0007669"/>
    <property type="project" value="UniProtKB-KW"/>
</dbReference>
<protein>
    <recommendedName>
        <fullName evidence="6">Aminotransferase</fullName>
        <ecNumber evidence="6">2.6.1.-</ecNumber>
    </recommendedName>
</protein>
<dbReference type="Proteomes" id="UP000243002">
    <property type="component" value="Unassembled WGS sequence"/>
</dbReference>
<evidence type="ECO:0000256" key="4">
    <source>
        <dbReference type="ARBA" id="ARBA00022679"/>
    </source>
</evidence>
<dbReference type="PANTHER" id="PTHR46383:SF1">
    <property type="entry name" value="ASPARTATE AMINOTRANSFERASE"/>
    <property type="match status" value="1"/>
</dbReference>
<dbReference type="InterPro" id="IPR015421">
    <property type="entry name" value="PyrdxlP-dep_Trfase_major"/>
</dbReference>
<dbReference type="SUPFAM" id="SSF53383">
    <property type="entry name" value="PLP-dependent transferases"/>
    <property type="match status" value="1"/>
</dbReference>
<dbReference type="GO" id="GO:0006520">
    <property type="term" value="P:amino acid metabolic process"/>
    <property type="evidence" value="ECO:0007669"/>
    <property type="project" value="InterPro"/>
</dbReference>
<organism evidence="8 9">
    <name type="scientific">Cyanobium usitatum str. Tous</name>
    <dbReference type="NCBI Taxonomy" id="2116684"/>
    <lineage>
        <taxon>Bacteria</taxon>
        <taxon>Bacillati</taxon>
        <taxon>Cyanobacteriota</taxon>
        <taxon>Cyanophyceae</taxon>
        <taxon>Synechococcales</taxon>
        <taxon>Prochlorococcaceae</taxon>
        <taxon>Cyanobium</taxon>
    </lineage>
</organism>